<keyword evidence="10" id="KW-1185">Reference proteome</keyword>
<dbReference type="GO" id="GO:0016020">
    <property type="term" value="C:membrane"/>
    <property type="evidence" value="ECO:0007669"/>
    <property type="project" value="UniProtKB-SubCell"/>
</dbReference>
<dbReference type="PIRSF" id="PIRSF002854">
    <property type="entry name" value="MetQ"/>
    <property type="match status" value="1"/>
</dbReference>
<evidence type="ECO:0000256" key="3">
    <source>
        <dbReference type="ARBA" id="ARBA00023136"/>
    </source>
</evidence>
<feature type="chain" id="PRO_5017435184" description="Lipoprotein" evidence="8">
    <location>
        <begin position="22"/>
        <end position="278"/>
    </location>
</feature>
<evidence type="ECO:0000256" key="2">
    <source>
        <dbReference type="ARBA" id="ARBA00022729"/>
    </source>
</evidence>
<evidence type="ECO:0000256" key="7">
    <source>
        <dbReference type="PIRSR" id="PIRSR002854-1"/>
    </source>
</evidence>
<dbReference type="InterPro" id="IPR004872">
    <property type="entry name" value="Lipoprotein_NlpA"/>
</dbReference>
<dbReference type="PANTHER" id="PTHR30429">
    <property type="entry name" value="D-METHIONINE-BINDING LIPOPROTEIN METQ"/>
    <property type="match status" value="1"/>
</dbReference>
<comment type="subcellular location">
    <subcellularLocation>
        <location evidence="1">Membrane</location>
        <topology evidence="1">Lipid-anchor</topology>
    </subcellularLocation>
</comment>
<gene>
    <name evidence="9" type="ORF">MESMUL_15410</name>
</gene>
<evidence type="ECO:0000313" key="9">
    <source>
        <dbReference type="EMBL" id="GBO94187.1"/>
    </source>
</evidence>
<feature type="signal peptide" evidence="8">
    <location>
        <begin position="1"/>
        <end position="21"/>
    </location>
</feature>
<dbReference type="RefSeq" id="WP_116270429.1">
    <property type="nucleotide sequence ID" value="NZ_BGZJ01000001.1"/>
</dbReference>
<evidence type="ECO:0000313" key="10">
    <source>
        <dbReference type="Proteomes" id="UP000266091"/>
    </source>
</evidence>
<dbReference type="SUPFAM" id="SSF53850">
    <property type="entry name" value="Periplasmic binding protein-like II"/>
    <property type="match status" value="1"/>
</dbReference>
<comment type="similarity">
    <text evidence="6">Belongs to the nlpA lipoprotein family.</text>
</comment>
<evidence type="ECO:0000256" key="4">
    <source>
        <dbReference type="ARBA" id="ARBA00023139"/>
    </source>
</evidence>
<organism evidence="9 10">
    <name type="scientific">Mesosutterella multiformis</name>
    <dbReference type="NCBI Taxonomy" id="2259133"/>
    <lineage>
        <taxon>Bacteria</taxon>
        <taxon>Pseudomonadati</taxon>
        <taxon>Pseudomonadota</taxon>
        <taxon>Betaproteobacteria</taxon>
        <taxon>Burkholderiales</taxon>
        <taxon>Sutterellaceae</taxon>
        <taxon>Mesosutterella</taxon>
    </lineage>
</organism>
<dbReference type="Pfam" id="PF03180">
    <property type="entry name" value="Lipoprotein_9"/>
    <property type="match status" value="1"/>
</dbReference>
<proteinExistence type="inferred from homology"/>
<accession>A0A388SCY5</accession>
<keyword evidence="3" id="KW-0472">Membrane</keyword>
<dbReference type="Proteomes" id="UP000266091">
    <property type="component" value="Unassembled WGS sequence"/>
</dbReference>
<keyword evidence="4" id="KW-0564">Palmitate</keyword>
<dbReference type="EMBL" id="BGZJ01000001">
    <property type="protein sequence ID" value="GBO94187.1"/>
    <property type="molecule type" value="Genomic_DNA"/>
</dbReference>
<dbReference type="AlphaFoldDB" id="A0A388SCY5"/>
<dbReference type="PROSITE" id="PS51257">
    <property type="entry name" value="PROKAR_LIPOPROTEIN"/>
    <property type="match status" value="1"/>
</dbReference>
<evidence type="ECO:0000256" key="1">
    <source>
        <dbReference type="ARBA" id="ARBA00004635"/>
    </source>
</evidence>
<name>A0A388SCY5_9BURK</name>
<evidence type="ECO:0000256" key="8">
    <source>
        <dbReference type="SAM" id="SignalP"/>
    </source>
</evidence>
<reference evidence="9 10" key="1">
    <citation type="journal article" date="2018" name="Int. J. Syst. Evol. Microbiol.">
        <title>Mesosutterella multiformis gen. nov., sp. nov., a member of the family Sutterellaceae and Sutterella megalosphaeroides sp. nov., isolated from human faeces.</title>
        <authorList>
            <person name="Sakamoto M."/>
            <person name="Ikeyama N."/>
            <person name="Kunihiro T."/>
            <person name="Iino T."/>
            <person name="Yuki M."/>
            <person name="Ohkuma M."/>
        </authorList>
    </citation>
    <scope>NUCLEOTIDE SEQUENCE [LARGE SCALE GENOMIC DNA]</scope>
    <source>
        <strain evidence="9 10">4NBBH2</strain>
    </source>
</reference>
<keyword evidence="2 8" id="KW-0732">Signal</keyword>
<dbReference type="PANTHER" id="PTHR30429:SF1">
    <property type="entry name" value="D-METHIONINE-BINDING LIPOPROTEIN METQ-RELATED"/>
    <property type="match status" value="1"/>
</dbReference>
<evidence type="ECO:0000256" key="6">
    <source>
        <dbReference type="PIRNR" id="PIRNR002854"/>
    </source>
</evidence>
<sequence length="278" mass="29586">MQRRVLLSSAAALAAALTACGKKEPAASAAAASSAASGELRPITIGVTAGTSEEVAEVVTKEAEKAGLKVTVKVFGDYQTPDAALASGEIDANSYQHEPFLQAYNANNKTDLVVAGKTYLAPLALYSKKIKSASEIKDGATIAIPNDPSNGGRALQLLAKQGWIELKPDVPATKVTKADITKYVKKIKIVEIEAPQLPRSLDDTTASVINAGYAFAANLTKKDQIVAEDNTSPYVNIIAVKKGRETDPSIVKYIEIFHTEPVKKFIEDKYKGQVVPAW</sequence>
<protein>
    <recommendedName>
        <fullName evidence="6">Lipoprotein</fullName>
    </recommendedName>
</protein>
<feature type="lipid moiety-binding region" description="S-diacylglycerol cysteine" evidence="7">
    <location>
        <position position="20"/>
    </location>
</feature>
<dbReference type="OrthoDB" id="9812878at2"/>
<evidence type="ECO:0000256" key="5">
    <source>
        <dbReference type="ARBA" id="ARBA00023288"/>
    </source>
</evidence>
<comment type="caution">
    <text evidence="9">The sequence shown here is derived from an EMBL/GenBank/DDBJ whole genome shotgun (WGS) entry which is preliminary data.</text>
</comment>
<dbReference type="Gene3D" id="3.40.190.10">
    <property type="entry name" value="Periplasmic binding protein-like II"/>
    <property type="match status" value="2"/>
</dbReference>
<keyword evidence="5 6" id="KW-0449">Lipoprotein</keyword>